<evidence type="ECO:0000313" key="2">
    <source>
        <dbReference type="EMBL" id="MCQ1531370.1"/>
    </source>
</evidence>
<keyword evidence="3" id="KW-1185">Reference proteome</keyword>
<keyword evidence="1" id="KW-0812">Transmembrane</keyword>
<evidence type="ECO:0000313" key="3">
    <source>
        <dbReference type="Proteomes" id="UP001651880"/>
    </source>
</evidence>
<dbReference type="RefSeq" id="WP_255228900.1">
    <property type="nucleotide sequence ID" value="NZ_JAJEKE010000021.1"/>
</dbReference>
<keyword evidence="1" id="KW-1133">Transmembrane helix</keyword>
<feature type="transmembrane region" description="Helical" evidence="1">
    <location>
        <begin position="326"/>
        <end position="347"/>
    </location>
</feature>
<dbReference type="Proteomes" id="UP001651880">
    <property type="component" value="Unassembled WGS sequence"/>
</dbReference>
<gene>
    <name evidence="2" type="primary">pgsW</name>
    <name evidence="2" type="ORF">LJD61_17755</name>
</gene>
<keyword evidence="1" id="KW-0472">Membrane</keyword>
<comment type="caution">
    <text evidence="2">The sequence shown here is derived from an EMBL/GenBank/DDBJ whole genome shotgun (WGS) entry which is preliminary data.</text>
</comment>
<organism evidence="2 3">
    <name type="scientific">Lutispora saccharofermentans</name>
    <dbReference type="NCBI Taxonomy" id="3024236"/>
    <lineage>
        <taxon>Bacteria</taxon>
        <taxon>Bacillati</taxon>
        <taxon>Bacillota</taxon>
        <taxon>Clostridia</taxon>
        <taxon>Lutisporales</taxon>
        <taxon>Lutisporaceae</taxon>
        <taxon>Lutispora</taxon>
    </lineage>
</organism>
<evidence type="ECO:0000256" key="1">
    <source>
        <dbReference type="SAM" id="Phobius"/>
    </source>
</evidence>
<accession>A0ABT1NJB7</accession>
<dbReference type="InterPro" id="IPR027602">
    <property type="entry name" value="PGA_system"/>
</dbReference>
<proteinExistence type="predicted"/>
<sequence>MRKAYTCSDALLGLICMMLLCGIGIISNTAEISQDPLYETKMKAYEYMDECMAAVCSFKKELDISMTKEDIHKTGMIGQAYSPITTSLGSIEAKRTSANPDMAALMVELLNKAGVREGDIIGANFSGSFPSLNLAVLSACKAMDVKCVYISSVGSSNYGANDPELTFPDMALKLAAKGLIDSPGAAFSIGGSGDTGKEMEQEVISRIAGRIESQGLPQITARGYQNNLMIRRKLLERSGKLSCFVNVGGNVTSLGKGENSIYFGQGLIVDKIIPVTEDSGLIEIYRNQGVPVIHLLNLRKLTVDYGIAYDPVILPSKGTSALYIKPSYNCIAAISIFAAAVMGLLLYRKKQGCRTK</sequence>
<protein>
    <submittedName>
        <fullName evidence="2">Poly-gamma-glutamate system protein</fullName>
    </submittedName>
</protein>
<dbReference type="EMBL" id="JAJEKE010000021">
    <property type="protein sequence ID" value="MCQ1531370.1"/>
    <property type="molecule type" value="Genomic_DNA"/>
</dbReference>
<dbReference type="NCBIfam" id="TIGR04332">
    <property type="entry name" value="gamma_Glu_sys"/>
    <property type="match status" value="1"/>
</dbReference>
<name>A0ABT1NJB7_9FIRM</name>
<reference evidence="2 3" key="1">
    <citation type="submission" date="2021-10" db="EMBL/GenBank/DDBJ databases">
        <title>Lutispora strain m25 sp. nov., a thermophilic, non-spore-forming bacterium isolated from a lab-scale methanogenic bioreactor digesting anaerobic sludge.</title>
        <authorList>
            <person name="El Houari A."/>
            <person name="Mcdonald J."/>
        </authorList>
    </citation>
    <scope>NUCLEOTIDE SEQUENCE [LARGE SCALE GENOMIC DNA]</scope>
    <source>
        <strain evidence="3">m25</strain>
    </source>
</reference>